<reference evidence="1 2" key="1">
    <citation type="journal article" date="2019" name="Int. J. Syst. Evol. Microbiol.">
        <title>The Global Catalogue of Microorganisms (GCM) 10K type strain sequencing project: providing services to taxonomists for standard genome sequencing and annotation.</title>
        <authorList>
            <consortium name="The Broad Institute Genomics Platform"/>
            <consortium name="The Broad Institute Genome Sequencing Center for Infectious Disease"/>
            <person name="Wu L."/>
            <person name="Ma J."/>
        </authorList>
    </citation>
    <scope>NUCLEOTIDE SEQUENCE [LARGE SCALE GENOMIC DNA]</scope>
    <source>
        <strain evidence="1 2">JCM 6835</strain>
    </source>
</reference>
<evidence type="ECO:0000313" key="1">
    <source>
        <dbReference type="EMBL" id="GAA2674032.1"/>
    </source>
</evidence>
<name>A0ABN3SCP6_9ACTN</name>
<comment type="caution">
    <text evidence="1">The sequence shown here is derived from an EMBL/GenBank/DDBJ whole genome shotgun (WGS) entry which is preliminary data.</text>
</comment>
<sequence length="75" mass="8084">MAAVGAVFSEMKFKVVPWYWRHWSPPALRGASPRAPQAVTPPPSVSAAPAARAPLRTSRLLGWSTVHCTPGYRSG</sequence>
<accession>A0ABN3SCP6</accession>
<protein>
    <submittedName>
        <fullName evidence="1">Uncharacterized protein</fullName>
    </submittedName>
</protein>
<keyword evidence="2" id="KW-1185">Reference proteome</keyword>
<dbReference type="EMBL" id="BAAATE010000015">
    <property type="protein sequence ID" value="GAA2674032.1"/>
    <property type="molecule type" value="Genomic_DNA"/>
</dbReference>
<evidence type="ECO:0000313" key="2">
    <source>
        <dbReference type="Proteomes" id="UP001501666"/>
    </source>
</evidence>
<proteinExistence type="predicted"/>
<dbReference type="Proteomes" id="UP001501666">
    <property type="component" value="Unassembled WGS sequence"/>
</dbReference>
<gene>
    <name evidence="1" type="ORF">GCM10010412_054910</name>
</gene>
<organism evidence="1 2">
    <name type="scientific">Nonomuraea recticatena</name>
    <dbReference type="NCBI Taxonomy" id="46178"/>
    <lineage>
        <taxon>Bacteria</taxon>
        <taxon>Bacillati</taxon>
        <taxon>Actinomycetota</taxon>
        <taxon>Actinomycetes</taxon>
        <taxon>Streptosporangiales</taxon>
        <taxon>Streptosporangiaceae</taxon>
        <taxon>Nonomuraea</taxon>
    </lineage>
</organism>